<feature type="transmembrane region" description="Helical" evidence="1">
    <location>
        <begin position="12"/>
        <end position="34"/>
    </location>
</feature>
<proteinExistence type="predicted"/>
<dbReference type="EMBL" id="MN740741">
    <property type="protein sequence ID" value="QHU09676.1"/>
    <property type="molecule type" value="Genomic_DNA"/>
</dbReference>
<dbReference type="AlphaFoldDB" id="A0A6C0JXZ2"/>
<sequence>MVELRRITLGADISYIFFSAVIAITVAVISYQLWTGANTRPKPFLEEGFAGPVNGTSNLTCGDKSLEATKLYDMFLNKKSSTEVGADDLLELQNLLGKFCCLKQDLLAPGSLVNATKNSPYITSQDIEQVSETVARCFSKTIPKRDIDIIVDKWAKRGDMLVRRLCTSYNLGADENKQARSLLSGVLADVTDILMTVCLKGPVTIAGEDGPRMVNGLEPASLLNLGSYKGYY</sequence>
<evidence type="ECO:0000313" key="2">
    <source>
        <dbReference type="EMBL" id="QHU09676.1"/>
    </source>
</evidence>
<reference evidence="2" key="1">
    <citation type="journal article" date="2020" name="Nature">
        <title>Giant virus diversity and host interactions through global metagenomics.</title>
        <authorList>
            <person name="Schulz F."/>
            <person name="Roux S."/>
            <person name="Paez-Espino D."/>
            <person name="Jungbluth S."/>
            <person name="Walsh D.A."/>
            <person name="Denef V.J."/>
            <person name="McMahon K.D."/>
            <person name="Konstantinidis K.T."/>
            <person name="Eloe-Fadrosh E.A."/>
            <person name="Kyrpides N.C."/>
            <person name="Woyke T."/>
        </authorList>
    </citation>
    <scope>NUCLEOTIDE SEQUENCE</scope>
    <source>
        <strain evidence="2">GVMAG-S-1101164-105</strain>
    </source>
</reference>
<accession>A0A6C0JXZ2</accession>
<evidence type="ECO:0000256" key="1">
    <source>
        <dbReference type="SAM" id="Phobius"/>
    </source>
</evidence>
<keyword evidence="1" id="KW-0812">Transmembrane</keyword>
<keyword evidence="1" id="KW-0472">Membrane</keyword>
<keyword evidence="1" id="KW-1133">Transmembrane helix</keyword>
<name>A0A6C0JXZ2_9ZZZZ</name>
<organism evidence="2">
    <name type="scientific">viral metagenome</name>
    <dbReference type="NCBI Taxonomy" id="1070528"/>
    <lineage>
        <taxon>unclassified sequences</taxon>
        <taxon>metagenomes</taxon>
        <taxon>organismal metagenomes</taxon>
    </lineage>
</organism>
<protein>
    <submittedName>
        <fullName evidence="2">Uncharacterized protein</fullName>
    </submittedName>
</protein>